<sequence>MVRLYGRLSVDGPVAANRYRQKNGMGGGGDGGGGSEIIITQNPVRLSVAIAASPVTAPVADNTMKVQPTRVMVDERQQFMKLGKLIYTTNAGETFTAYHSVVFPKIVNEEDKIVYDNKNSWYAAMRVAAPIRCD</sequence>
<accession>A0A6C0EWA4</accession>
<dbReference type="EMBL" id="MN738956">
    <property type="protein sequence ID" value="QHT32991.1"/>
    <property type="molecule type" value="Genomic_DNA"/>
</dbReference>
<name>A0A6C0EWA4_9ZZZZ</name>
<protein>
    <submittedName>
        <fullName evidence="1">Uncharacterized protein</fullName>
    </submittedName>
</protein>
<dbReference type="AlphaFoldDB" id="A0A6C0EWA4"/>
<organism evidence="1">
    <name type="scientific">viral metagenome</name>
    <dbReference type="NCBI Taxonomy" id="1070528"/>
    <lineage>
        <taxon>unclassified sequences</taxon>
        <taxon>metagenomes</taxon>
        <taxon>organismal metagenomes</taxon>
    </lineage>
</organism>
<proteinExistence type="predicted"/>
<evidence type="ECO:0000313" key="1">
    <source>
        <dbReference type="EMBL" id="QHT32991.1"/>
    </source>
</evidence>
<reference evidence="1" key="1">
    <citation type="journal article" date="2020" name="Nature">
        <title>Giant virus diversity and host interactions through global metagenomics.</title>
        <authorList>
            <person name="Schulz F."/>
            <person name="Roux S."/>
            <person name="Paez-Espino D."/>
            <person name="Jungbluth S."/>
            <person name="Walsh D.A."/>
            <person name="Denef V.J."/>
            <person name="McMahon K.D."/>
            <person name="Konstantinidis K.T."/>
            <person name="Eloe-Fadrosh E.A."/>
            <person name="Kyrpides N.C."/>
            <person name="Woyke T."/>
        </authorList>
    </citation>
    <scope>NUCLEOTIDE SEQUENCE</scope>
    <source>
        <strain evidence="1">GVMAG-M-3300009161-34</strain>
    </source>
</reference>